<dbReference type="EC" id="2.7.11.1" evidence="3"/>
<dbReference type="GO" id="GO:0004674">
    <property type="term" value="F:protein serine/threonine kinase activity"/>
    <property type="evidence" value="ECO:0007669"/>
    <property type="project" value="UniProtKB-KW"/>
</dbReference>
<evidence type="ECO:0000256" key="2">
    <source>
        <dbReference type="ARBA" id="ARBA00010791"/>
    </source>
</evidence>
<evidence type="ECO:0000256" key="13">
    <source>
        <dbReference type="ARBA" id="ARBA00048679"/>
    </source>
</evidence>
<evidence type="ECO:0000313" key="16">
    <source>
        <dbReference type="EMBL" id="CAD6999583.1"/>
    </source>
</evidence>
<keyword evidence="6 14" id="KW-0547">Nucleotide-binding</keyword>
<dbReference type="SUPFAM" id="SSF56112">
    <property type="entry name" value="Protein kinase-like (PK-like)"/>
    <property type="match status" value="1"/>
</dbReference>
<dbReference type="Pfam" id="PF00069">
    <property type="entry name" value="Pkinase"/>
    <property type="match status" value="1"/>
</dbReference>
<evidence type="ECO:0000313" key="17">
    <source>
        <dbReference type="Proteomes" id="UP000606786"/>
    </source>
</evidence>
<comment type="caution">
    <text evidence="16">The sequence shown here is derived from an EMBL/GenBank/DDBJ whole genome shotgun (WGS) entry which is preliminary data.</text>
</comment>
<dbReference type="PANTHER" id="PTHR24346">
    <property type="entry name" value="MAP/MICROTUBULE AFFINITY-REGULATING KINASE"/>
    <property type="match status" value="1"/>
</dbReference>
<protein>
    <recommendedName>
        <fullName evidence="3">non-specific serine/threonine protein kinase</fullName>
        <ecNumber evidence="3">2.7.11.1</ecNumber>
    </recommendedName>
</protein>
<dbReference type="OrthoDB" id="539158at2759"/>
<keyword evidence="11" id="KW-0131">Cell cycle</keyword>
<proteinExistence type="inferred from homology"/>
<reference evidence="16" key="1">
    <citation type="submission" date="2020-11" db="EMBL/GenBank/DDBJ databases">
        <authorList>
            <person name="Whitehead M."/>
        </authorList>
    </citation>
    <scope>NUCLEOTIDE SEQUENCE</scope>
    <source>
        <strain evidence="16">EGII</strain>
    </source>
</reference>
<dbReference type="GO" id="GO:0005737">
    <property type="term" value="C:cytoplasm"/>
    <property type="evidence" value="ECO:0007669"/>
    <property type="project" value="TreeGrafter"/>
</dbReference>
<organism evidence="16 17">
    <name type="scientific">Ceratitis capitata</name>
    <name type="common">Mediterranean fruit fly</name>
    <name type="synonym">Tephritis capitata</name>
    <dbReference type="NCBI Taxonomy" id="7213"/>
    <lineage>
        <taxon>Eukaryota</taxon>
        <taxon>Metazoa</taxon>
        <taxon>Ecdysozoa</taxon>
        <taxon>Arthropoda</taxon>
        <taxon>Hexapoda</taxon>
        <taxon>Insecta</taxon>
        <taxon>Pterygota</taxon>
        <taxon>Neoptera</taxon>
        <taxon>Endopterygota</taxon>
        <taxon>Diptera</taxon>
        <taxon>Brachycera</taxon>
        <taxon>Muscomorpha</taxon>
        <taxon>Tephritoidea</taxon>
        <taxon>Tephritidae</taxon>
        <taxon>Ceratitis</taxon>
        <taxon>Ceratitis</taxon>
    </lineage>
</organism>
<gene>
    <name evidence="16" type="ORF">CCAP1982_LOCUS8107</name>
</gene>
<keyword evidence="4" id="KW-0723">Serine/threonine-protein kinase</keyword>
<keyword evidence="5" id="KW-0808">Transferase</keyword>
<dbReference type="FunFam" id="3.30.200.20:FF:000229">
    <property type="entry name" value="Serine/threonine-protein kinase Chk1"/>
    <property type="match status" value="1"/>
</dbReference>
<sequence length="138" mass="15315">MSASSLSLSESQKVVDGSNAVGGDGGVREFVEGWTLAQTLGEGAYGEVKLLINRQTGEAVAMKMVDLKKHPDAMLSVRKEVCIQKLLQDKHILRYFGKRSHDDVEYLFLEYAAGGELFDRIGKYTSIRNCNCKLYAYS</sequence>
<name>A0A811URF3_CERCA</name>
<keyword evidence="8" id="KW-0418">Kinase</keyword>
<dbReference type="InterPro" id="IPR011009">
    <property type="entry name" value="Kinase-like_dom_sf"/>
</dbReference>
<feature type="domain" description="Protein kinase" evidence="15">
    <location>
        <begin position="34"/>
        <end position="138"/>
    </location>
</feature>
<dbReference type="PROSITE" id="PS00107">
    <property type="entry name" value="PROTEIN_KINASE_ATP"/>
    <property type="match status" value="1"/>
</dbReference>
<comment type="subcellular location">
    <subcellularLocation>
        <location evidence="1">Nucleus</location>
    </subcellularLocation>
</comment>
<feature type="binding site" evidence="14">
    <location>
        <position position="63"/>
    </location>
    <ligand>
        <name>ATP</name>
        <dbReference type="ChEBI" id="CHEBI:30616"/>
    </ligand>
</feature>
<dbReference type="Proteomes" id="UP000606786">
    <property type="component" value="Unassembled WGS sequence"/>
</dbReference>
<dbReference type="GO" id="GO:0005634">
    <property type="term" value="C:nucleus"/>
    <property type="evidence" value="ECO:0007669"/>
    <property type="project" value="UniProtKB-SubCell"/>
</dbReference>
<evidence type="ECO:0000256" key="14">
    <source>
        <dbReference type="PROSITE-ProRule" id="PRU10141"/>
    </source>
</evidence>
<evidence type="ECO:0000256" key="6">
    <source>
        <dbReference type="ARBA" id="ARBA00022741"/>
    </source>
</evidence>
<dbReference type="InterPro" id="IPR000719">
    <property type="entry name" value="Prot_kinase_dom"/>
</dbReference>
<comment type="similarity">
    <text evidence="2">Belongs to the protein kinase superfamily. CAMK Ser/Thr protein kinase family. NIM1 subfamily.</text>
</comment>
<evidence type="ECO:0000259" key="15">
    <source>
        <dbReference type="PROSITE" id="PS50011"/>
    </source>
</evidence>
<evidence type="ECO:0000256" key="10">
    <source>
        <dbReference type="ARBA" id="ARBA00023242"/>
    </source>
</evidence>
<dbReference type="AlphaFoldDB" id="A0A811URF3"/>
<keyword evidence="17" id="KW-1185">Reference proteome</keyword>
<comment type="catalytic activity">
    <reaction evidence="12">
        <text>L-threonyl-[protein] + ATP = O-phospho-L-threonyl-[protein] + ADP + H(+)</text>
        <dbReference type="Rhea" id="RHEA:46608"/>
        <dbReference type="Rhea" id="RHEA-COMP:11060"/>
        <dbReference type="Rhea" id="RHEA-COMP:11605"/>
        <dbReference type="ChEBI" id="CHEBI:15378"/>
        <dbReference type="ChEBI" id="CHEBI:30013"/>
        <dbReference type="ChEBI" id="CHEBI:30616"/>
        <dbReference type="ChEBI" id="CHEBI:61977"/>
        <dbReference type="ChEBI" id="CHEBI:456216"/>
        <dbReference type="EC" id="2.7.11.1"/>
    </reaction>
</comment>
<accession>A0A811URF3</accession>
<evidence type="ECO:0000256" key="9">
    <source>
        <dbReference type="ARBA" id="ARBA00022840"/>
    </source>
</evidence>
<dbReference type="PROSITE" id="PS50011">
    <property type="entry name" value="PROTEIN_KINASE_DOM"/>
    <property type="match status" value="1"/>
</dbReference>
<evidence type="ECO:0000256" key="5">
    <source>
        <dbReference type="ARBA" id="ARBA00022679"/>
    </source>
</evidence>
<evidence type="ECO:0000256" key="4">
    <source>
        <dbReference type="ARBA" id="ARBA00022527"/>
    </source>
</evidence>
<keyword evidence="7" id="KW-0227">DNA damage</keyword>
<keyword evidence="10" id="KW-0539">Nucleus</keyword>
<dbReference type="GO" id="GO:0033314">
    <property type="term" value="P:mitotic DNA replication checkpoint signaling"/>
    <property type="evidence" value="ECO:0007669"/>
    <property type="project" value="UniProtKB-ARBA"/>
</dbReference>
<dbReference type="GO" id="GO:0005524">
    <property type="term" value="F:ATP binding"/>
    <property type="evidence" value="ECO:0007669"/>
    <property type="project" value="UniProtKB-UniRule"/>
</dbReference>
<comment type="catalytic activity">
    <reaction evidence="13">
        <text>L-seryl-[protein] + ATP = O-phospho-L-seryl-[protein] + ADP + H(+)</text>
        <dbReference type="Rhea" id="RHEA:17989"/>
        <dbReference type="Rhea" id="RHEA-COMP:9863"/>
        <dbReference type="Rhea" id="RHEA-COMP:11604"/>
        <dbReference type="ChEBI" id="CHEBI:15378"/>
        <dbReference type="ChEBI" id="CHEBI:29999"/>
        <dbReference type="ChEBI" id="CHEBI:30616"/>
        <dbReference type="ChEBI" id="CHEBI:83421"/>
        <dbReference type="ChEBI" id="CHEBI:456216"/>
        <dbReference type="EC" id="2.7.11.1"/>
    </reaction>
</comment>
<evidence type="ECO:0000256" key="1">
    <source>
        <dbReference type="ARBA" id="ARBA00004123"/>
    </source>
</evidence>
<dbReference type="InterPro" id="IPR017441">
    <property type="entry name" value="Protein_kinase_ATP_BS"/>
</dbReference>
<dbReference type="EMBL" id="CAJHJT010000012">
    <property type="protein sequence ID" value="CAD6999583.1"/>
    <property type="molecule type" value="Genomic_DNA"/>
</dbReference>
<dbReference type="PANTHER" id="PTHR24346:SF107">
    <property type="entry name" value="SERINE_THREONINE-PROTEIN KINASE CHK1"/>
    <property type="match status" value="1"/>
</dbReference>
<dbReference type="GO" id="GO:0006974">
    <property type="term" value="P:DNA damage response"/>
    <property type="evidence" value="ECO:0007669"/>
    <property type="project" value="UniProtKB-KW"/>
</dbReference>
<evidence type="ECO:0000256" key="7">
    <source>
        <dbReference type="ARBA" id="ARBA00022763"/>
    </source>
</evidence>
<evidence type="ECO:0000256" key="8">
    <source>
        <dbReference type="ARBA" id="ARBA00022777"/>
    </source>
</evidence>
<dbReference type="Gene3D" id="3.30.200.20">
    <property type="entry name" value="Phosphorylase Kinase, domain 1"/>
    <property type="match status" value="1"/>
</dbReference>
<keyword evidence="9 14" id="KW-0067">ATP-binding</keyword>
<evidence type="ECO:0000256" key="11">
    <source>
        <dbReference type="ARBA" id="ARBA00023306"/>
    </source>
</evidence>
<evidence type="ECO:0000256" key="3">
    <source>
        <dbReference type="ARBA" id="ARBA00012513"/>
    </source>
</evidence>
<evidence type="ECO:0000256" key="12">
    <source>
        <dbReference type="ARBA" id="ARBA00047899"/>
    </source>
</evidence>